<keyword evidence="6" id="KW-0175">Coiled coil</keyword>
<keyword evidence="1" id="KW-0963">Cytoplasm</keyword>
<dbReference type="InterPro" id="IPR043764">
    <property type="entry name" value="DUF5710"/>
</dbReference>
<dbReference type="InterPro" id="IPR020579">
    <property type="entry name" value="Exonuc_VII_lsu_C"/>
</dbReference>
<dbReference type="Proteomes" id="UP000484255">
    <property type="component" value="Unassembled WGS sequence"/>
</dbReference>
<evidence type="ECO:0000259" key="10">
    <source>
        <dbReference type="Pfam" id="PF18974"/>
    </source>
</evidence>
<feature type="compositionally biased region" description="Low complexity" evidence="7">
    <location>
        <begin position="72"/>
        <end position="82"/>
    </location>
</feature>
<dbReference type="GO" id="GO:0009318">
    <property type="term" value="C:exodeoxyribonuclease VII complex"/>
    <property type="evidence" value="ECO:0007669"/>
    <property type="project" value="UniProtKB-UniRule"/>
</dbReference>
<dbReference type="InterPro" id="IPR003753">
    <property type="entry name" value="Exonuc_VII_L"/>
</dbReference>
<dbReference type="GO" id="GO:0006308">
    <property type="term" value="P:DNA catabolic process"/>
    <property type="evidence" value="ECO:0007669"/>
    <property type="project" value="UniProtKB-UniRule"/>
</dbReference>
<dbReference type="CDD" id="cd04489">
    <property type="entry name" value="ExoVII_LU_OBF"/>
    <property type="match status" value="1"/>
</dbReference>
<dbReference type="EC" id="3.1.11.6" evidence="5"/>
<dbReference type="InterPro" id="IPR025824">
    <property type="entry name" value="OB-fold_nuc-bd_dom"/>
</dbReference>
<dbReference type="Pfam" id="PF18974">
    <property type="entry name" value="DUF5710"/>
    <property type="match status" value="1"/>
</dbReference>
<sequence length="592" mass="64168">MSATYLHAPYKDRERVKALGARWDPVRRQWYVPAGRDLAAFSAWLPAVAGAPPREPAAASMALVGAEPAAPWDATAAPAPSAGRDVSAPERSSGALEAHRGQSLSALMAAVAASVAQSFRQAAWTRVEVVKADVRRGHVYLELAERDPQGQVLAQARGMVWADTAQRLLPRFEQATGMVMGAGLKLLVRARPQVHGLYGLSLVIEDLDPDYSLGDLEARKREIRQQLQREGLWDAQRRLAPPWDFTKVLVVAPEGAAGLGDFRAEADRLAAAGVCHFDYVHSRFQGEGAAAEIVAVLEDALRRRTQDGAPLWDAIALIRGGGAVNDLAWLNDLALARCLCQLPVPVFTGIGHERDRCVLDEVAHLAFDTPSKVVLGMVQQIRLRVQEVRAAMQAVALLARRRLDGARQGSRQQWQGLQWQAGLQLVQARQQVPALMQSVRAGAQAQVMQARATSRQRRDEVGWQAVAQCRQARERVPQALAQVREAAREQLIQARQHTQALLREVTGQGPERTLARGFAVVRDAASGQVLTRAAELTPDRTVLLQYQDGGVPATITGPMAAPSLAGASTAAPSTTSKPRRVRRPATGPQDTP</sequence>
<keyword evidence="2" id="KW-0540">Nuclease</keyword>
<feature type="region of interest" description="Disordered" evidence="7">
    <location>
        <begin position="72"/>
        <end position="95"/>
    </location>
</feature>
<dbReference type="Pfam" id="PF13742">
    <property type="entry name" value="tRNA_anti_2"/>
    <property type="match status" value="1"/>
</dbReference>
<keyword evidence="4" id="KW-0269">Exonuclease</keyword>
<protein>
    <recommendedName>
        <fullName evidence="5">Exodeoxyribonuclease VII large subunit</fullName>
        <ecNumber evidence="5">3.1.11.6</ecNumber>
    </recommendedName>
</protein>
<evidence type="ECO:0000256" key="1">
    <source>
        <dbReference type="ARBA" id="ARBA00022490"/>
    </source>
</evidence>
<dbReference type="PANTHER" id="PTHR30008">
    <property type="entry name" value="EXODEOXYRIBONUCLEASE 7 LARGE SUBUNIT"/>
    <property type="match status" value="1"/>
</dbReference>
<reference evidence="11 12" key="1">
    <citation type="submission" date="2020-02" db="EMBL/GenBank/DDBJ databases">
        <title>Ideonella bacterium strain TBM-1.</title>
        <authorList>
            <person name="Chen W.-M."/>
        </authorList>
    </citation>
    <scope>NUCLEOTIDE SEQUENCE [LARGE SCALE GENOMIC DNA]</scope>
    <source>
        <strain evidence="11 12">TBM-1</strain>
    </source>
</reference>
<dbReference type="PANTHER" id="PTHR30008:SF0">
    <property type="entry name" value="EXODEOXYRIBONUCLEASE 7 LARGE SUBUNIT"/>
    <property type="match status" value="1"/>
</dbReference>
<evidence type="ECO:0000256" key="2">
    <source>
        <dbReference type="ARBA" id="ARBA00022722"/>
    </source>
</evidence>
<organism evidence="11 12">
    <name type="scientific">Ideonella livida</name>
    <dbReference type="NCBI Taxonomy" id="2707176"/>
    <lineage>
        <taxon>Bacteria</taxon>
        <taxon>Pseudomonadati</taxon>
        <taxon>Pseudomonadota</taxon>
        <taxon>Betaproteobacteria</taxon>
        <taxon>Burkholderiales</taxon>
        <taxon>Sphaerotilaceae</taxon>
        <taxon>Ideonella</taxon>
    </lineage>
</organism>
<dbReference type="RefSeq" id="WP_163459080.1">
    <property type="nucleotide sequence ID" value="NZ_JAAGOH010000026.1"/>
</dbReference>
<evidence type="ECO:0000259" key="8">
    <source>
        <dbReference type="Pfam" id="PF02601"/>
    </source>
</evidence>
<evidence type="ECO:0000256" key="3">
    <source>
        <dbReference type="ARBA" id="ARBA00022801"/>
    </source>
</evidence>
<dbReference type="NCBIfam" id="TIGR00237">
    <property type="entry name" value="xseA"/>
    <property type="match status" value="1"/>
</dbReference>
<evidence type="ECO:0000256" key="6">
    <source>
        <dbReference type="SAM" id="Coils"/>
    </source>
</evidence>
<gene>
    <name evidence="11" type="ORF">G3A44_17695</name>
</gene>
<dbReference type="AlphaFoldDB" id="A0A7C9PJ72"/>
<dbReference type="EMBL" id="JAAGOH010000026">
    <property type="protein sequence ID" value="NDY93029.1"/>
    <property type="molecule type" value="Genomic_DNA"/>
</dbReference>
<name>A0A7C9PJ72_9BURK</name>
<evidence type="ECO:0000256" key="5">
    <source>
        <dbReference type="NCBIfam" id="TIGR00237"/>
    </source>
</evidence>
<feature type="region of interest" description="Disordered" evidence="7">
    <location>
        <begin position="557"/>
        <end position="592"/>
    </location>
</feature>
<comment type="caution">
    <text evidence="11">The sequence shown here is derived from an EMBL/GenBank/DDBJ whole genome shotgun (WGS) entry which is preliminary data.</text>
</comment>
<proteinExistence type="predicted"/>
<feature type="domain" description="DUF5710" evidence="10">
    <location>
        <begin position="4"/>
        <end position="46"/>
    </location>
</feature>
<dbReference type="Pfam" id="PF02601">
    <property type="entry name" value="Exonuc_VII_L"/>
    <property type="match status" value="1"/>
</dbReference>
<feature type="coiled-coil region" evidence="6">
    <location>
        <begin position="469"/>
        <end position="504"/>
    </location>
</feature>
<evidence type="ECO:0000313" key="11">
    <source>
        <dbReference type="EMBL" id="NDY93029.1"/>
    </source>
</evidence>
<feature type="domain" description="Exonuclease VII large subunit C-terminal" evidence="8">
    <location>
        <begin position="233"/>
        <end position="553"/>
    </location>
</feature>
<feature type="compositionally biased region" description="Low complexity" evidence="7">
    <location>
        <begin position="560"/>
        <end position="576"/>
    </location>
</feature>
<keyword evidence="12" id="KW-1185">Reference proteome</keyword>
<evidence type="ECO:0000259" key="9">
    <source>
        <dbReference type="Pfam" id="PF13742"/>
    </source>
</evidence>
<evidence type="ECO:0000256" key="7">
    <source>
        <dbReference type="SAM" id="MobiDB-lite"/>
    </source>
</evidence>
<dbReference type="GO" id="GO:0003676">
    <property type="term" value="F:nucleic acid binding"/>
    <property type="evidence" value="ECO:0007669"/>
    <property type="project" value="InterPro"/>
</dbReference>
<evidence type="ECO:0000313" key="12">
    <source>
        <dbReference type="Proteomes" id="UP000484255"/>
    </source>
</evidence>
<feature type="domain" description="OB-fold nucleic acid binding" evidence="9">
    <location>
        <begin position="103"/>
        <end position="207"/>
    </location>
</feature>
<dbReference type="GO" id="GO:0008855">
    <property type="term" value="F:exodeoxyribonuclease VII activity"/>
    <property type="evidence" value="ECO:0007669"/>
    <property type="project" value="UniProtKB-UniRule"/>
</dbReference>
<evidence type="ECO:0000256" key="4">
    <source>
        <dbReference type="ARBA" id="ARBA00022839"/>
    </source>
</evidence>
<accession>A0A7C9PJ72</accession>
<keyword evidence="3" id="KW-0378">Hydrolase</keyword>